<evidence type="ECO:0000313" key="3">
    <source>
        <dbReference type="Proteomes" id="UP001342314"/>
    </source>
</evidence>
<organism evidence="2 3">
    <name type="scientific">Rhodotorula paludigena</name>
    <dbReference type="NCBI Taxonomy" id="86838"/>
    <lineage>
        <taxon>Eukaryota</taxon>
        <taxon>Fungi</taxon>
        <taxon>Dikarya</taxon>
        <taxon>Basidiomycota</taxon>
        <taxon>Pucciniomycotina</taxon>
        <taxon>Microbotryomycetes</taxon>
        <taxon>Sporidiobolales</taxon>
        <taxon>Sporidiobolaceae</taxon>
        <taxon>Rhodotorula</taxon>
    </lineage>
</organism>
<feature type="region of interest" description="Disordered" evidence="1">
    <location>
        <begin position="30"/>
        <end position="49"/>
    </location>
</feature>
<protein>
    <submittedName>
        <fullName evidence="2">Uncharacterized protein</fullName>
    </submittedName>
</protein>
<dbReference type="AlphaFoldDB" id="A0AAV5GHP0"/>
<gene>
    <name evidence="2" type="ORF">Rhopal_001828-T1</name>
</gene>
<dbReference type="Proteomes" id="UP001342314">
    <property type="component" value="Unassembled WGS sequence"/>
</dbReference>
<accession>A0AAV5GHP0</accession>
<sequence length="155" mass="17347">MLLGSAPRPPALRDLAHIRLLATVFSNADPRWRKDAPRPPDEDGDLDIGISDADERATAAPEHQFEAARHRTIAVMADLEAFADRRVGMQLAGLPKERQVEQAKYARRLDAKRHYTLCSRDGHDLVYVVRGGARELPREAGDEFHTASRFPIPFA</sequence>
<keyword evidence="3" id="KW-1185">Reference proteome</keyword>
<evidence type="ECO:0000256" key="1">
    <source>
        <dbReference type="SAM" id="MobiDB-lite"/>
    </source>
</evidence>
<reference evidence="2 3" key="1">
    <citation type="submission" date="2021-12" db="EMBL/GenBank/DDBJ databases">
        <title>High titer production of polyol ester of fatty acids by Rhodotorula paludigena BS15 towards product separation-free biomass refinery.</title>
        <authorList>
            <person name="Mano J."/>
            <person name="Ono H."/>
            <person name="Tanaka T."/>
            <person name="Naito K."/>
            <person name="Sushida H."/>
            <person name="Ike M."/>
            <person name="Tokuyasu K."/>
            <person name="Kitaoka M."/>
        </authorList>
    </citation>
    <scope>NUCLEOTIDE SEQUENCE [LARGE SCALE GENOMIC DNA]</scope>
    <source>
        <strain evidence="2 3">BS15</strain>
    </source>
</reference>
<name>A0AAV5GHP0_9BASI</name>
<dbReference type="EMBL" id="BQKY01000003">
    <property type="protein sequence ID" value="GJN88857.1"/>
    <property type="molecule type" value="Genomic_DNA"/>
</dbReference>
<comment type="caution">
    <text evidence="2">The sequence shown here is derived from an EMBL/GenBank/DDBJ whole genome shotgun (WGS) entry which is preliminary data.</text>
</comment>
<feature type="compositionally biased region" description="Basic and acidic residues" evidence="1">
    <location>
        <begin position="30"/>
        <end position="41"/>
    </location>
</feature>
<evidence type="ECO:0000313" key="2">
    <source>
        <dbReference type="EMBL" id="GJN88857.1"/>
    </source>
</evidence>
<proteinExistence type="predicted"/>